<comment type="caution">
    <text evidence="1">The sequence shown here is derived from an EMBL/GenBank/DDBJ whole genome shotgun (WGS) entry which is preliminary data.</text>
</comment>
<dbReference type="EMBL" id="SNVV01000002">
    <property type="protein sequence ID" value="TDN56098.1"/>
    <property type="molecule type" value="Genomic_DNA"/>
</dbReference>
<gene>
    <name evidence="1" type="ORF">C7389_10233</name>
</gene>
<keyword evidence="2" id="KW-1185">Reference proteome</keyword>
<evidence type="ECO:0000313" key="2">
    <source>
        <dbReference type="Proteomes" id="UP000295129"/>
    </source>
</evidence>
<dbReference type="AlphaFoldDB" id="A0A4R6EFK3"/>
<organism evidence="1 2">
    <name type="scientific">Azoarcus indigens</name>
    <dbReference type="NCBI Taxonomy" id="29545"/>
    <lineage>
        <taxon>Bacteria</taxon>
        <taxon>Pseudomonadati</taxon>
        <taxon>Pseudomonadota</taxon>
        <taxon>Betaproteobacteria</taxon>
        <taxon>Rhodocyclales</taxon>
        <taxon>Zoogloeaceae</taxon>
        <taxon>Azoarcus</taxon>
    </lineage>
</organism>
<protein>
    <submittedName>
        <fullName evidence="1">Uncharacterized protein</fullName>
    </submittedName>
</protein>
<name>A0A4R6EFK3_9RHOO</name>
<dbReference type="Proteomes" id="UP000295129">
    <property type="component" value="Unassembled WGS sequence"/>
</dbReference>
<accession>A0A4R6EFK3</accession>
<proteinExistence type="predicted"/>
<evidence type="ECO:0000313" key="1">
    <source>
        <dbReference type="EMBL" id="TDN56098.1"/>
    </source>
</evidence>
<reference evidence="1 2" key="1">
    <citation type="submission" date="2019-03" db="EMBL/GenBank/DDBJ databases">
        <title>Genomic Encyclopedia of Type Strains, Phase IV (KMG-IV): sequencing the most valuable type-strain genomes for metagenomic binning, comparative biology and taxonomic classification.</title>
        <authorList>
            <person name="Goeker M."/>
        </authorList>
    </citation>
    <scope>NUCLEOTIDE SEQUENCE [LARGE SCALE GENOMIC DNA]</scope>
    <source>
        <strain evidence="1 2">DSM 12121</strain>
    </source>
</reference>
<sequence>MHAHACMSTEPKSIKWRNCKKWINVCSIARRWGVNPQIRAHITLKLKHFHALGALRTGIAQGHAALLPMLHCKIPAGPAAGRCCGAKRAAGIGMEICTIRLNCLLELIHSAIRIGHFPASAIHLRRSLVPATGSSSLLPAVGEIPLAREAKPVSGEGGRGCHRAASSVLRKHMPHGGAPRRERGVACMVAVRRAGSAGRGGWMGGLSALCPRSDRRLRLGSTRAP</sequence>